<feature type="chain" id="PRO_5014676559" description="DUF2993 domain-containing protein" evidence="2">
    <location>
        <begin position="19"/>
        <end position="276"/>
    </location>
</feature>
<dbReference type="EMBL" id="PGTM01000181">
    <property type="protein sequence ID" value="PJF35267.1"/>
    <property type="molecule type" value="Genomic_DNA"/>
</dbReference>
<dbReference type="PROSITE" id="PS51257">
    <property type="entry name" value="PROKAR_LIPOPROTEIN"/>
    <property type="match status" value="1"/>
</dbReference>
<protein>
    <recommendedName>
        <fullName evidence="5">DUF2993 domain-containing protein</fullName>
    </recommendedName>
</protein>
<proteinExistence type="predicted"/>
<keyword evidence="2" id="KW-0732">Signal</keyword>
<dbReference type="AlphaFoldDB" id="A0A2M8PCI7"/>
<sequence length="276" mass="29228">MRRLLLLLLASSVLSACALLPTPTATNTPRPTRTPVVIGTIIVTAAPAVTLPPTWTPSATLTPPPTATRLPSSTPVPTRTPIPPNTPAGGQIGIVTTAGLLTVAVDLAELNAALRAERNTFYFSADFNGAPSATLDGRLLIISANLNDFTTRGLPATFRLQARAVGGELAVEVLGFESATQVRVPPNQVSLTRELVRRALRERAVPEAIRKVAPFMVEFRALDVQTQPDRLLVTVRIKQATPTPTEPPTATPILAITSTVPLTRTPLPTTTLRSAP</sequence>
<evidence type="ECO:0000256" key="2">
    <source>
        <dbReference type="SAM" id="SignalP"/>
    </source>
</evidence>
<dbReference type="Proteomes" id="UP000229681">
    <property type="component" value="Unassembled WGS sequence"/>
</dbReference>
<name>A0A2M8PCI7_9CHLR</name>
<feature type="region of interest" description="Disordered" evidence="1">
    <location>
        <begin position="53"/>
        <end position="88"/>
    </location>
</feature>
<evidence type="ECO:0000256" key="1">
    <source>
        <dbReference type="SAM" id="MobiDB-lite"/>
    </source>
</evidence>
<evidence type="ECO:0000313" key="3">
    <source>
        <dbReference type="EMBL" id="PJF35267.1"/>
    </source>
</evidence>
<comment type="caution">
    <text evidence="3">The sequence shown here is derived from an EMBL/GenBank/DDBJ whole genome shotgun (WGS) entry which is preliminary data.</text>
</comment>
<reference evidence="3 4" key="1">
    <citation type="submission" date="2017-11" db="EMBL/GenBank/DDBJ databases">
        <title>Evolution of Phototrophy in the Chloroflexi Phylum Driven by Horizontal Gene Transfer.</title>
        <authorList>
            <person name="Ward L.M."/>
            <person name="Hemp J."/>
            <person name="Shih P.M."/>
            <person name="Mcglynn S.E."/>
            <person name="Fischer W."/>
        </authorList>
    </citation>
    <scope>NUCLEOTIDE SEQUENCE [LARGE SCALE GENOMIC DNA]</scope>
    <source>
        <strain evidence="3">JP3_13</strain>
    </source>
</reference>
<feature type="signal peptide" evidence="2">
    <location>
        <begin position="1"/>
        <end position="18"/>
    </location>
</feature>
<evidence type="ECO:0008006" key="5">
    <source>
        <dbReference type="Google" id="ProtNLM"/>
    </source>
</evidence>
<accession>A0A2M8PCI7</accession>
<evidence type="ECO:0000313" key="4">
    <source>
        <dbReference type="Proteomes" id="UP000229681"/>
    </source>
</evidence>
<feature type="compositionally biased region" description="Low complexity" evidence="1">
    <location>
        <begin position="53"/>
        <end position="75"/>
    </location>
</feature>
<organism evidence="3 4">
    <name type="scientific">Candidatus Thermofonsia Clade 1 bacterium</name>
    <dbReference type="NCBI Taxonomy" id="2364210"/>
    <lineage>
        <taxon>Bacteria</taxon>
        <taxon>Bacillati</taxon>
        <taxon>Chloroflexota</taxon>
        <taxon>Candidatus Thermofontia</taxon>
        <taxon>Candidatus Thermofonsia Clade 1</taxon>
    </lineage>
</organism>
<gene>
    <name evidence="3" type="ORF">CUN49_11445</name>
</gene>